<evidence type="ECO:0000313" key="6">
    <source>
        <dbReference type="Proteomes" id="UP001292084"/>
    </source>
</evidence>
<dbReference type="PROSITE" id="PS50987">
    <property type="entry name" value="HTH_ARSR_2"/>
    <property type="match status" value="1"/>
</dbReference>
<organism evidence="5 6">
    <name type="scientific">Jeotgalibacillus haloalkalitolerans</name>
    <dbReference type="NCBI Taxonomy" id="3104292"/>
    <lineage>
        <taxon>Bacteria</taxon>
        <taxon>Bacillati</taxon>
        <taxon>Bacillota</taxon>
        <taxon>Bacilli</taxon>
        <taxon>Bacillales</taxon>
        <taxon>Caryophanaceae</taxon>
        <taxon>Jeotgalibacillus</taxon>
    </lineage>
</organism>
<dbReference type="InterPro" id="IPR036390">
    <property type="entry name" value="WH_DNA-bd_sf"/>
</dbReference>
<dbReference type="CDD" id="cd00090">
    <property type="entry name" value="HTH_ARSR"/>
    <property type="match status" value="1"/>
</dbReference>
<dbReference type="SUPFAM" id="SSF46785">
    <property type="entry name" value="Winged helix' DNA-binding domain"/>
    <property type="match status" value="1"/>
</dbReference>
<evidence type="ECO:0000256" key="2">
    <source>
        <dbReference type="ARBA" id="ARBA00023125"/>
    </source>
</evidence>
<evidence type="ECO:0000256" key="3">
    <source>
        <dbReference type="ARBA" id="ARBA00023163"/>
    </source>
</evidence>
<proteinExistence type="predicted"/>
<reference evidence="5 6" key="1">
    <citation type="submission" date="2023-12" db="EMBL/GenBank/DDBJ databases">
        <title>Jeotgalibacillus haloalkaliphilus sp. nov., a novel salt-tolerant bacteria, isolated from the estuary of the Fenhe River into the Yellow River.</title>
        <authorList>
            <person name="Li Y."/>
        </authorList>
    </citation>
    <scope>NUCLEOTIDE SEQUENCE [LARGE SCALE GENOMIC DNA]</scope>
    <source>
        <strain evidence="5 6">HH7-29</strain>
    </source>
</reference>
<keyword evidence="1" id="KW-0805">Transcription regulation</keyword>
<dbReference type="InterPro" id="IPR001845">
    <property type="entry name" value="HTH_ArsR_DNA-bd_dom"/>
</dbReference>
<evidence type="ECO:0000256" key="1">
    <source>
        <dbReference type="ARBA" id="ARBA00023015"/>
    </source>
</evidence>
<name>A0ABU5KHH8_9BACL</name>
<dbReference type="InterPro" id="IPR011991">
    <property type="entry name" value="ArsR-like_HTH"/>
</dbReference>
<evidence type="ECO:0000259" key="4">
    <source>
        <dbReference type="PROSITE" id="PS50987"/>
    </source>
</evidence>
<dbReference type="PRINTS" id="PR00778">
    <property type="entry name" value="HTHARSR"/>
</dbReference>
<dbReference type="PANTHER" id="PTHR33154:SF18">
    <property type="entry name" value="ARSENICAL RESISTANCE OPERON REPRESSOR"/>
    <property type="match status" value="1"/>
</dbReference>
<dbReference type="SMART" id="SM00418">
    <property type="entry name" value="HTH_ARSR"/>
    <property type="match status" value="1"/>
</dbReference>
<dbReference type="EMBL" id="JAXQNN010000001">
    <property type="protein sequence ID" value="MDZ5710697.1"/>
    <property type="molecule type" value="Genomic_DNA"/>
</dbReference>
<accession>A0ABU5KHH8</accession>
<dbReference type="RefSeq" id="WP_322419737.1">
    <property type="nucleotide sequence ID" value="NZ_JAXQNN010000001.1"/>
</dbReference>
<dbReference type="Proteomes" id="UP001292084">
    <property type="component" value="Unassembled WGS sequence"/>
</dbReference>
<dbReference type="InterPro" id="IPR051081">
    <property type="entry name" value="HTH_MetalResp_TranReg"/>
</dbReference>
<keyword evidence="3" id="KW-0804">Transcription</keyword>
<keyword evidence="6" id="KW-1185">Reference proteome</keyword>
<evidence type="ECO:0000313" key="5">
    <source>
        <dbReference type="EMBL" id="MDZ5710697.1"/>
    </source>
</evidence>
<dbReference type="PANTHER" id="PTHR33154">
    <property type="entry name" value="TRANSCRIPTIONAL REGULATOR, ARSR FAMILY"/>
    <property type="match status" value="1"/>
</dbReference>
<dbReference type="Pfam" id="PF01022">
    <property type="entry name" value="HTH_5"/>
    <property type="match status" value="1"/>
</dbReference>
<dbReference type="Gene3D" id="1.10.10.10">
    <property type="entry name" value="Winged helix-like DNA-binding domain superfamily/Winged helix DNA-binding domain"/>
    <property type="match status" value="1"/>
</dbReference>
<comment type="caution">
    <text evidence="5">The sequence shown here is derived from an EMBL/GenBank/DDBJ whole genome shotgun (WGS) entry which is preliminary data.</text>
</comment>
<keyword evidence="2" id="KW-0238">DNA-binding</keyword>
<feature type="domain" description="HTH arsR-type" evidence="4">
    <location>
        <begin position="259"/>
        <end position="350"/>
    </location>
</feature>
<sequence>METLKMTGRPRETYEVQLTYSLLWECALGIAAITNSKLLKTLEKPEKDWNRLRESLSEELQSQLNFVEKNNTWKSLLQILHQKEFEDLDDYISYIEKLDEVELRFMCLPITGRNDQRLRQSAAQGDRDAVQSLMIASDYNPFFPQYIEFISQHDASLLKKHLVRVITLWFKEVVTLDAIEREEILKRDFDSKQTLKQKLTSEELVQVATGGISYIPEPSVHTVLLIPQYIYRPWSIEADIEGVKVFYYPVSNESVSPGDRYTPDQFLVLKHKALGDEGRLKIVKLLSEKNRTLQDITGQLNMGKSTVHHHLKILRSAKLVETSGSQYKLKKDALELMYKEIKLYLEQPVN</sequence>
<protein>
    <submittedName>
        <fullName evidence="5">Metalloregulator ArsR/SmtB family transcription factor</fullName>
    </submittedName>
</protein>
<dbReference type="InterPro" id="IPR036388">
    <property type="entry name" value="WH-like_DNA-bd_sf"/>
</dbReference>
<gene>
    <name evidence="5" type="ORF">UFB30_00630</name>
</gene>